<proteinExistence type="predicted"/>
<organism evidence="1 2">
    <name type="scientific">Croceibacterium xixiisoli</name>
    <dbReference type="NCBI Taxonomy" id="1476466"/>
    <lineage>
        <taxon>Bacteria</taxon>
        <taxon>Pseudomonadati</taxon>
        <taxon>Pseudomonadota</taxon>
        <taxon>Alphaproteobacteria</taxon>
        <taxon>Sphingomonadales</taxon>
        <taxon>Erythrobacteraceae</taxon>
        <taxon>Croceibacterium</taxon>
    </lineage>
</organism>
<dbReference type="RefSeq" id="WP_161390688.1">
    <property type="nucleotide sequence ID" value="NZ_JBHSCP010000001.1"/>
</dbReference>
<gene>
    <name evidence="1" type="ORF">GRI97_08935</name>
</gene>
<dbReference type="AlphaFoldDB" id="A0A6I4TTB2"/>
<comment type="caution">
    <text evidence="1">The sequence shown here is derived from an EMBL/GenBank/DDBJ whole genome shotgun (WGS) entry which is preliminary data.</text>
</comment>
<evidence type="ECO:0000313" key="2">
    <source>
        <dbReference type="Proteomes" id="UP000469430"/>
    </source>
</evidence>
<dbReference type="EMBL" id="WTYJ01000001">
    <property type="protein sequence ID" value="MXO99112.1"/>
    <property type="molecule type" value="Genomic_DNA"/>
</dbReference>
<protein>
    <recommendedName>
        <fullName evidence="3">Surface carbohydrate biosynthesis protein</fullName>
    </recommendedName>
</protein>
<name>A0A6I4TTB2_9SPHN</name>
<dbReference type="Proteomes" id="UP000469430">
    <property type="component" value="Unassembled WGS sequence"/>
</dbReference>
<keyword evidence="2" id="KW-1185">Reference proteome</keyword>
<reference evidence="1 2" key="1">
    <citation type="submission" date="2019-12" db="EMBL/GenBank/DDBJ databases">
        <title>Genomic-based taxomic classification of the family Erythrobacteraceae.</title>
        <authorList>
            <person name="Xu L."/>
        </authorList>
    </citation>
    <scope>NUCLEOTIDE SEQUENCE [LARGE SCALE GENOMIC DNA]</scope>
    <source>
        <strain evidence="1 2">S36</strain>
    </source>
</reference>
<evidence type="ECO:0000313" key="1">
    <source>
        <dbReference type="EMBL" id="MXO99112.1"/>
    </source>
</evidence>
<evidence type="ECO:0008006" key="3">
    <source>
        <dbReference type="Google" id="ProtNLM"/>
    </source>
</evidence>
<dbReference type="NCBIfam" id="TIGR04396">
    <property type="entry name" value="surf_polysacc"/>
    <property type="match status" value="1"/>
</dbReference>
<dbReference type="InterPro" id="IPR030906">
    <property type="entry name" value="Surf_polysacc"/>
</dbReference>
<accession>A0A6I4TTB2</accession>
<sequence>MPSAAPLAFLPIVTKARELDARILLAAHLAKSGFQVVVGSQSFVDYRARYARNAIVFSPLLVPGVDQRLKAYRARGHRIIAWDEEGLVYPDPAWYFANRVDSKAAAEADALIAWGEVAGEDWQQTLPDGTPRPLPLGNARIELLRAPFRQLHAADGEGLRQRFGRYILVNTNFDMVNHADGPGGLERRLRATGRLSTARDEQKFIEWSAFRQMMFDAFLDGLPRLHEALPQFTFVLRPHPSEAVDTYQALADTLPRLSIEPASGSVLPWILGAEAILHNSCTTALEAFMLDVPPIAYAPPTADETDGMASPLPNLLSRRCADWEDVIAALESLPGKPQQNWQSAEQIATARRYIGGFDGPLSSELIADLSLQLAEGLPAPVLGGPDPIRRLRRAAGAMGEKLGVRLRAGEDDRRRFPGLPLAEVNRLADAIGGMIQCPLSVTPLEPDTYIIARSGH</sequence>
<dbReference type="OrthoDB" id="8186062at2"/>